<dbReference type="InterPro" id="IPR042201">
    <property type="entry name" value="FH2_Formin_sf"/>
</dbReference>
<dbReference type="GO" id="GO:0005524">
    <property type="term" value="F:ATP binding"/>
    <property type="evidence" value="ECO:0007669"/>
    <property type="project" value="UniProtKB-KW"/>
</dbReference>
<evidence type="ECO:0000259" key="13">
    <source>
        <dbReference type="PROSITE" id="PS51192"/>
    </source>
</evidence>
<dbReference type="InterPro" id="IPR002189">
    <property type="entry name" value="CapZ_alpha"/>
</dbReference>
<dbReference type="EMBL" id="VAHF01000003">
    <property type="protein sequence ID" value="TXG65086.1"/>
    <property type="molecule type" value="Genomic_DNA"/>
</dbReference>
<evidence type="ECO:0000256" key="10">
    <source>
        <dbReference type="SAM" id="MobiDB-lite"/>
    </source>
</evidence>
<dbReference type="InterPro" id="IPR015425">
    <property type="entry name" value="FH2_Formin"/>
</dbReference>
<feature type="region of interest" description="Disordered" evidence="10">
    <location>
        <begin position="2093"/>
        <end position="2136"/>
    </location>
</feature>
<evidence type="ECO:0000256" key="8">
    <source>
        <dbReference type="ARBA" id="ARBA00034617"/>
    </source>
</evidence>
<dbReference type="Gene3D" id="3.30.30.30">
    <property type="match status" value="1"/>
</dbReference>
<keyword evidence="3" id="KW-0547">Nucleotide-binding</keyword>
<protein>
    <recommendedName>
        <fullName evidence="9">DNA 3'-5' helicase</fullName>
        <ecNumber evidence="9">5.6.2.4</ecNumber>
    </recommendedName>
</protein>
<dbReference type="InterPro" id="IPR014001">
    <property type="entry name" value="Helicase_ATP-bd"/>
</dbReference>
<comment type="similarity">
    <text evidence="1">Belongs to the helicase family. RecQ subfamily.</text>
</comment>
<dbReference type="InterPro" id="IPR009060">
    <property type="entry name" value="UBA-like_sf"/>
</dbReference>
<dbReference type="Gene3D" id="3.30.420.40">
    <property type="match status" value="5"/>
</dbReference>
<evidence type="ECO:0000259" key="12">
    <source>
        <dbReference type="PROSITE" id="PS50030"/>
    </source>
</evidence>
<keyword evidence="16" id="KW-1185">Reference proteome</keyword>
<dbReference type="Gene3D" id="1.20.1270.10">
    <property type="match status" value="2"/>
</dbReference>
<dbReference type="SUPFAM" id="SSF90096">
    <property type="entry name" value="Subunits of heterodimeric actin filament capping protein Capz"/>
    <property type="match status" value="1"/>
</dbReference>
<evidence type="ECO:0000313" key="16">
    <source>
        <dbReference type="Proteomes" id="UP000323000"/>
    </source>
</evidence>
<dbReference type="SMART" id="SM00487">
    <property type="entry name" value="DEXDc"/>
    <property type="match status" value="2"/>
</dbReference>
<dbReference type="PANTHER" id="PTHR13710:SF69">
    <property type="entry name" value="ATP-DEPENDENT DNA HELICASE Q-LIKE SIM"/>
    <property type="match status" value="1"/>
</dbReference>
<evidence type="ECO:0000256" key="5">
    <source>
        <dbReference type="ARBA" id="ARBA00022806"/>
    </source>
</evidence>
<feature type="signal peptide" evidence="11">
    <location>
        <begin position="1"/>
        <end position="20"/>
    </location>
</feature>
<feature type="region of interest" description="Disordered" evidence="10">
    <location>
        <begin position="1303"/>
        <end position="1323"/>
    </location>
</feature>
<dbReference type="FunFam" id="3.30.30.30:FF:000001">
    <property type="entry name" value="heat shock 70 kDa protein-like"/>
    <property type="match status" value="1"/>
</dbReference>
<evidence type="ECO:0000256" key="4">
    <source>
        <dbReference type="ARBA" id="ARBA00022801"/>
    </source>
</evidence>
<dbReference type="SUPFAM" id="SSF100934">
    <property type="entry name" value="Heat shock protein 70kD (HSP70), C-terminal subdomain"/>
    <property type="match status" value="2"/>
</dbReference>
<gene>
    <name evidence="15" type="ORF">EZV62_006361</name>
</gene>
<dbReference type="FunFam" id="3.40.50.300:FF:001456">
    <property type="entry name" value="ATP-dependent DNA helicase"/>
    <property type="match status" value="1"/>
</dbReference>
<evidence type="ECO:0000256" key="3">
    <source>
        <dbReference type="ARBA" id="ARBA00022741"/>
    </source>
</evidence>
<dbReference type="Pfam" id="PF00270">
    <property type="entry name" value="DEAD"/>
    <property type="match status" value="2"/>
</dbReference>
<evidence type="ECO:0000256" key="9">
    <source>
        <dbReference type="ARBA" id="ARBA00034808"/>
    </source>
</evidence>
<evidence type="ECO:0000256" key="7">
    <source>
        <dbReference type="ARBA" id="ARBA00023203"/>
    </source>
</evidence>
<dbReference type="FunFam" id="2.60.34.10:FF:000012">
    <property type="entry name" value="Heat shock 70 kDa protein"/>
    <property type="match status" value="1"/>
</dbReference>
<dbReference type="Gene3D" id="2.60.34.10">
    <property type="entry name" value="Substrate Binding Domain Of DNAk, Chain A, domain 1"/>
    <property type="match status" value="1"/>
</dbReference>
<dbReference type="SUPFAM" id="SSF52540">
    <property type="entry name" value="P-loop containing nucleoside triphosphate hydrolases"/>
    <property type="match status" value="3"/>
</dbReference>
<dbReference type="Gene3D" id="3.90.640.10">
    <property type="entry name" value="Actin, Chain A, domain 4"/>
    <property type="match status" value="1"/>
</dbReference>
<dbReference type="InterPro" id="IPR032284">
    <property type="entry name" value="RecQ_Zn-bd"/>
</dbReference>
<dbReference type="InterPro" id="IPR013126">
    <property type="entry name" value="Hsp_70_fam"/>
</dbReference>
<evidence type="ECO:0000313" key="15">
    <source>
        <dbReference type="EMBL" id="TXG65086.1"/>
    </source>
</evidence>
<evidence type="ECO:0000256" key="11">
    <source>
        <dbReference type="SAM" id="SignalP"/>
    </source>
</evidence>
<dbReference type="EC" id="5.6.2.4" evidence="9"/>
<keyword evidence="6" id="KW-0067">ATP-binding</keyword>
<dbReference type="SMART" id="SM00490">
    <property type="entry name" value="HELICc"/>
    <property type="match status" value="1"/>
</dbReference>
<dbReference type="InterPro" id="IPR001650">
    <property type="entry name" value="Helicase_C-like"/>
</dbReference>
<dbReference type="Pfam" id="PF16124">
    <property type="entry name" value="RecQ_Zn_bind"/>
    <property type="match status" value="1"/>
</dbReference>
<dbReference type="PROSITE" id="PS50030">
    <property type="entry name" value="UBA"/>
    <property type="match status" value="1"/>
</dbReference>
<dbReference type="InterPro" id="IPR043129">
    <property type="entry name" value="ATPase_NBD"/>
</dbReference>
<dbReference type="Proteomes" id="UP000323000">
    <property type="component" value="Chromosome 3"/>
</dbReference>
<dbReference type="GO" id="GO:0016787">
    <property type="term" value="F:hydrolase activity"/>
    <property type="evidence" value="ECO:0007669"/>
    <property type="project" value="UniProtKB-KW"/>
</dbReference>
<dbReference type="FunFam" id="3.40.50.300:FF:001391">
    <property type="entry name" value="ATP-dependent DNA helicase"/>
    <property type="match status" value="1"/>
</dbReference>
<dbReference type="PANTHER" id="PTHR13710">
    <property type="entry name" value="DNA HELICASE RECQ FAMILY MEMBER"/>
    <property type="match status" value="1"/>
</dbReference>
<dbReference type="CDD" id="cd17920">
    <property type="entry name" value="DEXHc_RecQ"/>
    <property type="match status" value="1"/>
</dbReference>
<dbReference type="Gene3D" id="3.40.50.300">
    <property type="entry name" value="P-loop containing nucleotide triphosphate hydrolases"/>
    <property type="match status" value="3"/>
</dbReference>
<dbReference type="InterPro" id="IPR029047">
    <property type="entry name" value="HSP70_peptide-bd_sf"/>
</dbReference>
<dbReference type="SUPFAM" id="SSF100920">
    <property type="entry name" value="Heat shock protein 70kD (HSP70), peptide-binding domain"/>
    <property type="match status" value="1"/>
</dbReference>
<dbReference type="GO" id="GO:0140662">
    <property type="term" value="F:ATP-dependent protein folding chaperone"/>
    <property type="evidence" value="ECO:0007669"/>
    <property type="project" value="InterPro"/>
</dbReference>
<accession>A0A5C7I9N3</accession>
<dbReference type="GO" id="GO:0008290">
    <property type="term" value="C:F-actin capping protein complex"/>
    <property type="evidence" value="ECO:0007669"/>
    <property type="project" value="InterPro"/>
</dbReference>
<dbReference type="GO" id="GO:0043138">
    <property type="term" value="F:3'-5' DNA helicase activity"/>
    <property type="evidence" value="ECO:0007669"/>
    <property type="project" value="UniProtKB-EC"/>
</dbReference>
<dbReference type="PRINTS" id="PR00301">
    <property type="entry name" value="HEATSHOCK70"/>
</dbReference>
<keyword evidence="7" id="KW-0009">Actin-binding</keyword>
<dbReference type="GO" id="GO:0005694">
    <property type="term" value="C:chromosome"/>
    <property type="evidence" value="ECO:0007669"/>
    <property type="project" value="TreeGrafter"/>
</dbReference>
<dbReference type="GO" id="GO:0000724">
    <property type="term" value="P:double-strand break repair via homologous recombination"/>
    <property type="evidence" value="ECO:0007669"/>
    <property type="project" value="TreeGrafter"/>
</dbReference>
<dbReference type="NCBIfam" id="TIGR00614">
    <property type="entry name" value="recQ_fam"/>
    <property type="match status" value="1"/>
</dbReference>
<comment type="caution">
    <text evidence="15">The sequence shown here is derived from an EMBL/GenBank/DDBJ whole genome shotgun (WGS) entry which is preliminary data.</text>
</comment>
<dbReference type="GO" id="GO:0005634">
    <property type="term" value="C:nucleus"/>
    <property type="evidence" value="ECO:0007669"/>
    <property type="project" value="TreeGrafter"/>
</dbReference>
<dbReference type="PROSITE" id="PS51192">
    <property type="entry name" value="HELICASE_ATP_BIND_1"/>
    <property type="match status" value="2"/>
</dbReference>
<dbReference type="PROSITE" id="PS51194">
    <property type="entry name" value="HELICASE_CTER"/>
    <property type="match status" value="1"/>
</dbReference>
<feature type="chain" id="PRO_5022875863" description="DNA 3'-5' helicase" evidence="11">
    <location>
        <begin position="21"/>
        <end position="2136"/>
    </location>
</feature>
<dbReference type="FunFam" id="3.30.420.40:FF:000004">
    <property type="entry name" value="Molecular chaperone DnaK"/>
    <property type="match status" value="1"/>
</dbReference>
<dbReference type="FunFam" id="3.30.420.40:FF:000028">
    <property type="entry name" value="heat shock 70 kDa protein-like"/>
    <property type="match status" value="1"/>
</dbReference>
<dbReference type="SUPFAM" id="SSF53067">
    <property type="entry name" value="Actin-like ATPase domain"/>
    <property type="match status" value="3"/>
</dbReference>
<dbReference type="FunFam" id="3.90.640.10:FF:000134">
    <property type="entry name" value="Heat shock cognate 71 kDa protein"/>
    <property type="match status" value="1"/>
</dbReference>
<feature type="domain" description="UBA" evidence="12">
    <location>
        <begin position="1252"/>
        <end position="1292"/>
    </location>
</feature>
<dbReference type="Pfam" id="PF02181">
    <property type="entry name" value="FH2"/>
    <property type="match status" value="1"/>
</dbReference>
<keyword evidence="4" id="KW-0378">Hydrolase</keyword>
<dbReference type="SUPFAM" id="SSF46934">
    <property type="entry name" value="UBA-like"/>
    <property type="match status" value="1"/>
</dbReference>
<evidence type="ECO:0000259" key="14">
    <source>
        <dbReference type="PROSITE" id="PS51194"/>
    </source>
</evidence>
<dbReference type="FunFam" id="1.10.10.10:FF:000782">
    <property type="entry name" value="ATP-dependent DNA helicase"/>
    <property type="match status" value="1"/>
</dbReference>
<dbReference type="InterPro" id="IPR029048">
    <property type="entry name" value="HSP70_C_sf"/>
</dbReference>
<dbReference type="SUPFAM" id="SSF101447">
    <property type="entry name" value="Formin homology 2 domain (FH2 domain)"/>
    <property type="match status" value="1"/>
</dbReference>
<dbReference type="InterPro" id="IPR037282">
    <property type="entry name" value="CapZ_alpha/beta"/>
</dbReference>
<feature type="domain" description="Helicase C-terminal" evidence="14">
    <location>
        <begin position="1758"/>
        <end position="1916"/>
    </location>
</feature>
<dbReference type="Gene3D" id="1.10.10.10">
    <property type="entry name" value="Winged helix-like DNA-binding domain superfamily/Winged helix DNA-binding domain"/>
    <property type="match status" value="1"/>
</dbReference>
<feature type="compositionally biased region" description="Basic residues" evidence="10">
    <location>
        <begin position="2100"/>
        <end position="2115"/>
    </location>
</feature>
<dbReference type="OrthoDB" id="10261556at2759"/>
<dbReference type="InterPro" id="IPR036388">
    <property type="entry name" value="WH-like_DNA-bd_sf"/>
</dbReference>
<dbReference type="Gene3D" id="3.90.1150.210">
    <property type="entry name" value="F-actin capping protein, beta subunit"/>
    <property type="match status" value="1"/>
</dbReference>
<evidence type="ECO:0000256" key="1">
    <source>
        <dbReference type="ARBA" id="ARBA00005446"/>
    </source>
</evidence>
<dbReference type="Gene3D" id="1.10.8.10">
    <property type="entry name" value="DNA helicase RuvA subunit, C-terminal domain"/>
    <property type="match status" value="1"/>
</dbReference>
<dbReference type="Pfam" id="PF00012">
    <property type="entry name" value="HSP70"/>
    <property type="match status" value="3"/>
</dbReference>
<sequence>MTKKKVVSLILLFVSEFLLAADSSKLTTYSCVGVYRNDHGEIITFDVDNKITPSWEASKGHIVELDGSVYDFKEPSKGINPAVVYSCVGVYQNGHIEIITKDQGNRITSSWVAFTNTTESGEPAKNQPAFNAEFDDAEVQRDIKFLPYGDTEVQRDIKEPVKGINPAVALGGILSGEGGEETKAPLSLGIGTVGGVMTKLIPRNTVIPTKKSQIFTTYEDQQTTVSIKVFEGERSLTKDCRELGRFDLSGIPPAPRGVPQIEITFEVDADCILHVTAKDKTTKMSYSITITYNKVHLSREEIERMVMEAEEDRKVTERINARNGLESCIYTMRSNVNDLNKRADKIDFDDDDDDDDDDWEKFDFNRMKFDIILKEALEWLDNNQNADVEDFDDKFNEVVKALWNPNNIKQVYEKRKSLRFQIPALLTGKVVVVISPLISLMHDQCFKLSKHGVSACFLGSEQPDSSVEQKAMRGMYSIIYVCSEIVLRLIEPLHRLAEIRGIALFSIDEVHCVSKWGHDFRPDYRSVLSLLTIWLFVPSLLREGLSLQQLEAPVKMVPTKEEEAKLSSYRGGINELGSAEKFVKAILCIPFAFTLVEVMLFRETVKDELAADDGTLPKLCFSQCIENKYLDRRTAQVATVDHVKLVCTQVRPASDEELSSPYIEEFRFALDAEILKYFGEAYPKGVCSVYCTNGKGSDFELVMKQNLKEEVKIFLQVIAAYNEACKQLRSSRLFLKLPEAVLKTVYRTSLLLCSTIEESKKERMMTKNRAALVLLFFAEFLLAIAAGELNRTVIGIDMGTTDARVGAEAKNQAAINEERTIFDVKRLIGRKFDDYEVQRDIKYLPYKIVNKDGKPHIQVKVKGETKVISPEEISALILVKMKETAEAFLGKKIKDAVVTVPAYFNDAQIQATKDAGIIAGLNVARIINEPTATAMALSLHILVYSLGGGTFDVSILTIDHGVYNVLANSGDIHLGGRDFDQRVMDHFIRLFKDKYNKDISKDKKAIGKLRRECERAKRALSSQDQVRVEIESLFDGGSTRIPKIRQLLKDFFDGKEPSKRIHPDEAVAYGAAVQGGLLSGEKTKDILLFEVEIEKLVEEREERDRIDAMKRLERYIYNMRSTMDNIHKVTYKVDLIDEKVDYKLKMDLKDREKFDNTLNEALEWLNANQNANTNDFVDKFEEVKEALWNPNRLKRVRVESGANSSDSQPNDELPKRPEARTKPKPKLAGLCWGFLLESISYSSHTMSGDGCTSSDQVIAKLIEMGFDTSTVIEAVKAVGPSSHNAIEYILNGSHENCKGTKISTSNGKTPGKRAFSATSSGGQMCQSSILDHLRSRTRPKQSRSDVVSDVSISRSVALPSIAEEHKEPYSDIHCSLETEPVSLPVPFPEEVDIGSDWEMKVNSLLQKHFGYSSLKNFQKEALSAWFAHQDCLVLAATGSGKSLCFQIPALLTGKVVVVISPLISLMHDQCFKLSKHGVSACFLGSGQPDSSVEQNAMRGMYSIVYVCPETVLRLIEPLQRLAEIRGIALFAIDEVHCVSKWGHDFRPDYRRMSILRENFNANILKFLKFDVPVMALTATATMQVREDILRSLCMSKDTKIVLTSFFRSNLRFSVKHSITSSPASYKKDFCQLIDMYIRKGKTSEKEKTSVLQELDDQSDSSASIGISGPDRISPNYNIEDGNIDEDDDEVNSTMENVPNASWEEEMSVEYLENDVDVCQNVDDWDVSCGGFNGHSPRQYRNTYGSSEINDPPDKPNERLKILQEPLEQGLTIIYVPTRKETLRIAKHLCGVGVKAAAYNASLPKSHLRQVHKEFHENKLEVVVATIAFGMGIDKLNVRRIIHYGWPQSLEAYYQEAGRAGRDGKLADCILYANLSRVPTLLPNRRSEDQTKQAYKMLSDCFRYGMNTSCCRAKILVEYFGEDFGYGKCLSCDACVDGPPDMQNLKEEAKIFLQVISAYNVRSNFMDGSYDDGIRSDKIRHKFMEKPNLKMFVSKIRDQSQKFLATDFIWWQGLARIMENKGYIREGDEKVHVQIKFPEVTKLGLEFLQSETEESFNVYPEADMLLSTKKSKCHSSFSEWGKGWADPEIRRQRLERSFNRQPRKQRKPRKKGKWSRKFNPESSTVRGRLSAKLSKKK</sequence>
<keyword evidence="5" id="KW-0347">Helicase</keyword>
<keyword evidence="11" id="KW-0732">Signal</keyword>
<feature type="domain" description="Helicase ATP-binding" evidence="13">
    <location>
        <begin position="1422"/>
        <end position="1598"/>
    </location>
</feature>
<dbReference type="GO" id="GO:0003779">
    <property type="term" value="F:actin binding"/>
    <property type="evidence" value="ECO:0007669"/>
    <property type="project" value="UniProtKB-KW"/>
</dbReference>
<organism evidence="15 16">
    <name type="scientific">Acer yangbiense</name>
    <dbReference type="NCBI Taxonomy" id="1000413"/>
    <lineage>
        <taxon>Eukaryota</taxon>
        <taxon>Viridiplantae</taxon>
        <taxon>Streptophyta</taxon>
        <taxon>Embryophyta</taxon>
        <taxon>Tracheophyta</taxon>
        <taxon>Spermatophyta</taxon>
        <taxon>Magnoliopsida</taxon>
        <taxon>eudicotyledons</taxon>
        <taxon>Gunneridae</taxon>
        <taxon>Pentapetalae</taxon>
        <taxon>rosids</taxon>
        <taxon>malvids</taxon>
        <taxon>Sapindales</taxon>
        <taxon>Sapindaceae</taxon>
        <taxon>Hippocastanoideae</taxon>
        <taxon>Acereae</taxon>
        <taxon>Acer</taxon>
    </lineage>
</organism>
<proteinExistence type="inferred from homology"/>
<dbReference type="InterPro" id="IPR027417">
    <property type="entry name" value="P-loop_NTPase"/>
</dbReference>
<dbReference type="GO" id="GO:0009378">
    <property type="term" value="F:four-way junction helicase activity"/>
    <property type="evidence" value="ECO:0007669"/>
    <property type="project" value="TreeGrafter"/>
</dbReference>
<comment type="similarity">
    <text evidence="2">Belongs to the heat shock protein 70 family.</text>
</comment>
<dbReference type="InterPro" id="IPR042276">
    <property type="entry name" value="CapZ_alpha/beta_2"/>
</dbReference>
<reference evidence="16" key="1">
    <citation type="journal article" date="2019" name="Gigascience">
        <title>De novo genome assembly of the endangered Acer yangbiense, a plant species with extremely small populations endemic to Yunnan Province, China.</title>
        <authorList>
            <person name="Yang J."/>
            <person name="Wariss H.M."/>
            <person name="Tao L."/>
            <person name="Zhang R."/>
            <person name="Yun Q."/>
            <person name="Hollingsworth P."/>
            <person name="Dao Z."/>
            <person name="Luo G."/>
            <person name="Guo H."/>
            <person name="Ma Y."/>
            <person name="Sun W."/>
        </authorList>
    </citation>
    <scope>NUCLEOTIDE SEQUENCE [LARGE SCALE GENOMIC DNA]</scope>
    <source>
        <strain evidence="16">cv. Malutang</strain>
    </source>
</reference>
<dbReference type="Pfam" id="PF00271">
    <property type="entry name" value="Helicase_C"/>
    <property type="match status" value="1"/>
</dbReference>
<comment type="catalytic activity">
    <reaction evidence="8">
        <text>Couples ATP hydrolysis with the unwinding of duplex DNA by translocating in the 3'-5' direction.</text>
        <dbReference type="EC" id="5.6.2.4"/>
    </reaction>
</comment>
<evidence type="ECO:0000256" key="6">
    <source>
        <dbReference type="ARBA" id="ARBA00022840"/>
    </source>
</evidence>
<dbReference type="Pfam" id="PF01267">
    <property type="entry name" value="F-actin_cap_A"/>
    <property type="match status" value="1"/>
</dbReference>
<feature type="region of interest" description="Disordered" evidence="10">
    <location>
        <begin position="1647"/>
        <end position="1676"/>
    </location>
</feature>
<evidence type="ECO:0000256" key="2">
    <source>
        <dbReference type="ARBA" id="ARBA00007381"/>
    </source>
</evidence>
<feature type="compositionally biased region" description="Basic and acidic residues" evidence="10">
    <location>
        <begin position="1212"/>
        <end position="1221"/>
    </location>
</feature>
<dbReference type="GO" id="GO:0005737">
    <property type="term" value="C:cytoplasm"/>
    <property type="evidence" value="ECO:0007669"/>
    <property type="project" value="TreeGrafter"/>
</dbReference>
<dbReference type="InterPro" id="IPR015940">
    <property type="entry name" value="UBA"/>
</dbReference>
<dbReference type="InterPro" id="IPR011545">
    <property type="entry name" value="DEAD/DEAH_box_helicase_dom"/>
</dbReference>
<dbReference type="GO" id="GO:0051016">
    <property type="term" value="P:barbed-end actin filament capping"/>
    <property type="evidence" value="ECO:0007669"/>
    <property type="project" value="InterPro"/>
</dbReference>
<dbReference type="Gene3D" id="1.20.58.2220">
    <property type="entry name" value="Formin, FH2 domain"/>
    <property type="match status" value="1"/>
</dbReference>
<feature type="compositionally biased region" description="Polar residues" evidence="10">
    <location>
        <begin position="1201"/>
        <end position="1210"/>
    </location>
</feature>
<dbReference type="InterPro" id="IPR004589">
    <property type="entry name" value="DNA_helicase_ATP-dep_RecQ"/>
</dbReference>
<dbReference type="GO" id="GO:0003676">
    <property type="term" value="F:nucleic acid binding"/>
    <property type="evidence" value="ECO:0007669"/>
    <property type="project" value="InterPro"/>
</dbReference>
<feature type="domain" description="Helicase ATP-binding" evidence="13">
    <location>
        <begin position="416"/>
        <end position="558"/>
    </location>
</feature>
<feature type="region of interest" description="Disordered" evidence="10">
    <location>
        <begin position="1198"/>
        <end position="1224"/>
    </location>
</feature>
<name>A0A5C7I9N3_9ROSI</name>